<dbReference type="AlphaFoldDB" id="A0AA46I5S0"/>
<proteinExistence type="predicted"/>
<feature type="domain" description="Peptidase M20 dimerisation" evidence="2">
    <location>
        <begin position="167"/>
        <end position="260"/>
    </location>
</feature>
<name>A0AA46I5S0_9FUSO</name>
<dbReference type="InterPro" id="IPR036264">
    <property type="entry name" value="Bact_exopeptidase_dim_dom"/>
</dbReference>
<dbReference type="Pfam" id="PF07687">
    <property type="entry name" value="M20_dimer"/>
    <property type="match status" value="1"/>
</dbReference>
<dbReference type="SUPFAM" id="SSF55031">
    <property type="entry name" value="Bacterial exopeptidase dimerisation domain"/>
    <property type="match status" value="1"/>
</dbReference>
<evidence type="ECO:0000313" key="3">
    <source>
        <dbReference type="EMBL" id="TDT71488.1"/>
    </source>
</evidence>
<dbReference type="Gene3D" id="3.40.630.10">
    <property type="entry name" value="Zn peptidases"/>
    <property type="match status" value="1"/>
</dbReference>
<gene>
    <name evidence="3" type="ORF">EV215_0864</name>
</gene>
<dbReference type="Gene3D" id="3.30.70.360">
    <property type="match status" value="1"/>
</dbReference>
<keyword evidence="4" id="KW-1185">Reference proteome</keyword>
<dbReference type="Proteomes" id="UP000294678">
    <property type="component" value="Unassembled WGS sequence"/>
</dbReference>
<feature type="domain" description="Peptidase M28" evidence="1">
    <location>
        <begin position="54"/>
        <end position="163"/>
    </location>
</feature>
<dbReference type="InterPro" id="IPR011650">
    <property type="entry name" value="Peptidase_M20_dimer"/>
</dbReference>
<reference evidence="3 4" key="1">
    <citation type="submission" date="2019-03" db="EMBL/GenBank/DDBJ databases">
        <title>Genomic Encyclopedia of Type Strains, Phase IV (KMG-IV): sequencing the most valuable type-strain genomes for metagenomic binning, comparative biology and taxonomic classification.</title>
        <authorList>
            <person name="Goeker M."/>
        </authorList>
    </citation>
    <scope>NUCLEOTIDE SEQUENCE [LARGE SCALE GENOMIC DNA]</scope>
    <source>
        <strain evidence="3 4">DSM 100055</strain>
    </source>
</reference>
<dbReference type="SUPFAM" id="SSF53187">
    <property type="entry name" value="Zn-dependent exopeptidases"/>
    <property type="match status" value="1"/>
</dbReference>
<protein>
    <submittedName>
        <fullName evidence="3">Acetylornithine deacetylase/succinyl-diaminopimelate desuccinylase-like protein</fullName>
    </submittedName>
</protein>
<dbReference type="Pfam" id="PF04389">
    <property type="entry name" value="Peptidase_M28"/>
    <property type="match status" value="1"/>
</dbReference>
<sequence>MKKIIINEDELLTHCEALIKKSNGDSYQILKAQYVQQLLYAYGLKDIIIDEKGNVIGKIIGKKKDDIIVINSNLDNGIVDEEPLFTFKKIVGKGVIEASVPHFILASLARRLKLEKLENTVYFIATTDSKKGNIGLNYFLQKYKPQIKAFINLEGLSLGEINTKCVNIKRGEIHIKGKGGHVWKDIGVGNPINAIYKIIGEINKLTSEDIIFNLSHIESKSSFDMLADTGLVKYEIRGFNIDILDETEKNFIKALKEISKDERVEIELKNKLEFKINEPNIEKKIGNIVTNTAKFLDIPSYSTSSHIEIIPVLQNGIDAVSIGVIKGDKLGRDDEFGIINSINKSMELLYLSILEIDKII</sequence>
<organism evidence="3 4">
    <name type="scientific">Hypnocyclicus thermotrophus</name>
    <dbReference type="NCBI Taxonomy" id="1627895"/>
    <lineage>
        <taxon>Bacteria</taxon>
        <taxon>Fusobacteriati</taxon>
        <taxon>Fusobacteriota</taxon>
        <taxon>Fusobacteriia</taxon>
        <taxon>Fusobacteriales</taxon>
        <taxon>Fusobacteriaceae</taxon>
        <taxon>Hypnocyclicus</taxon>
    </lineage>
</organism>
<evidence type="ECO:0000259" key="2">
    <source>
        <dbReference type="Pfam" id="PF07687"/>
    </source>
</evidence>
<dbReference type="InterPro" id="IPR007484">
    <property type="entry name" value="Peptidase_M28"/>
</dbReference>
<evidence type="ECO:0000313" key="4">
    <source>
        <dbReference type="Proteomes" id="UP000294678"/>
    </source>
</evidence>
<accession>A0AA46I5S0</accession>
<dbReference type="RefSeq" id="WP_134112755.1">
    <property type="nucleotide sequence ID" value="NZ_SOBG01000003.1"/>
</dbReference>
<evidence type="ECO:0000259" key="1">
    <source>
        <dbReference type="Pfam" id="PF04389"/>
    </source>
</evidence>
<dbReference type="EMBL" id="SOBG01000003">
    <property type="protein sequence ID" value="TDT71488.1"/>
    <property type="molecule type" value="Genomic_DNA"/>
</dbReference>
<comment type="caution">
    <text evidence="3">The sequence shown here is derived from an EMBL/GenBank/DDBJ whole genome shotgun (WGS) entry which is preliminary data.</text>
</comment>